<accession>A0A6V8N7E0</accession>
<keyword evidence="3" id="KW-1185">Reference proteome</keyword>
<evidence type="ECO:0000313" key="2">
    <source>
        <dbReference type="EMBL" id="GFO68478.1"/>
    </source>
</evidence>
<comment type="caution">
    <text evidence="2">The sequence shown here is derived from an EMBL/GenBank/DDBJ whole genome shotgun (WGS) entry which is preliminary data.</text>
</comment>
<dbReference type="AlphaFoldDB" id="A0A6V8N7E0"/>
<dbReference type="EMBL" id="BLXZ01000003">
    <property type="protein sequence ID" value="GFO68478.1"/>
    <property type="molecule type" value="Genomic_DNA"/>
</dbReference>
<dbReference type="InterPro" id="IPR001387">
    <property type="entry name" value="Cro/C1-type_HTH"/>
</dbReference>
<organism evidence="2 3">
    <name type="scientific">Geomonas limicola</name>
    <dbReference type="NCBI Taxonomy" id="2740186"/>
    <lineage>
        <taxon>Bacteria</taxon>
        <taxon>Pseudomonadati</taxon>
        <taxon>Thermodesulfobacteriota</taxon>
        <taxon>Desulfuromonadia</taxon>
        <taxon>Geobacterales</taxon>
        <taxon>Geobacteraceae</taxon>
        <taxon>Geomonas</taxon>
    </lineage>
</organism>
<dbReference type="Gene3D" id="1.10.260.40">
    <property type="entry name" value="lambda repressor-like DNA-binding domains"/>
    <property type="match status" value="1"/>
</dbReference>
<dbReference type="RefSeq" id="WP_246329776.1">
    <property type="nucleotide sequence ID" value="NZ_BLXZ01000003.1"/>
</dbReference>
<dbReference type="InterPro" id="IPR010982">
    <property type="entry name" value="Lambda_DNA-bd_dom_sf"/>
</dbReference>
<dbReference type="GO" id="GO:0003677">
    <property type="term" value="F:DNA binding"/>
    <property type="evidence" value="ECO:0007669"/>
    <property type="project" value="InterPro"/>
</dbReference>
<dbReference type="Proteomes" id="UP000587586">
    <property type="component" value="Unassembled WGS sequence"/>
</dbReference>
<evidence type="ECO:0000259" key="1">
    <source>
        <dbReference type="PROSITE" id="PS50943"/>
    </source>
</evidence>
<dbReference type="SMART" id="SM00530">
    <property type="entry name" value="HTH_XRE"/>
    <property type="match status" value="1"/>
</dbReference>
<evidence type="ECO:0000313" key="3">
    <source>
        <dbReference type="Proteomes" id="UP000587586"/>
    </source>
</evidence>
<dbReference type="SUPFAM" id="SSF47413">
    <property type="entry name" value="lambda repressor-like DNA-binding domains"/>
    <property type="match status" value="1"/>
</dbReference>
<sequence>MGATNDDTGKDGGYGRIASVEQLGRVIRLKRKEIGLRQEVAAGMTGVGTKFLSQLENGKETAELGKALQVLKKLGLELYVFPRSADPLKEH</sequence>
<dbReference type="PROSITE" id="PS50943">
    <property type="entry name" value="HTH_CROC1"/>
    <property type="match status" value="1"/>
</dbReference>
<protein>
    <recommendedName>
        <fullName evidence="1">HTH cro/C1-type domain-containing protein</fullName>
    </recommendedName>
</protein>
<reference evidence="3" key="1">
    <citation type="submission" date="2020-06" db="EMBL/GenBank/DDBJ databases">
        <title>Draft genomic sequecing of Geomonas sp. Red745.</title>
        <authorList>
            <person name="Itoh H."/>
            <person name="Xu Z.X."/>
            <person name="Ushijima N."/>
            <person name="Masuda Y."/>
            <person name="Shiratori Y."/>
            <person name="Senoo K."/>
        </authorList>
    </citation>
    <scope>NUCLEOTIDE SEQUENCE [LARGE SCALE GENOMIC DNA]</scope>
    <source>
        <strain evidence="3">Red745</strain>
    </source>
</reference>
<dbReference type="Pfam" id="PF01381">
    <property type="entry name" value="HTH_3"/>
    <property type="match status" value="1"/>
</dbReference>
<dbReference type="CDD" id="cd00093">
    <property type="entry name" value="HTH_XRE"/>
    <property type="match status" value="1"/>
</dbReference>
<proteinExistence type="predicted"/>
<feature type="domain" description="HTH cro/C1-type" evidence="1">
    <location>
        <begin position="27"/>
        <end position="81"/>
    </location>
</feature>
<name>A0A6V8N7E0_9BACT</name>
<gene>
    <name evidence="2" type="ORF">GMLC_20570</name>
</gene>